<gene>
    <name evidence="2" type="ORF">H6G94_21765</name>
</gene>
<dbReference type="NCBIfam" id="NF047352">
    <property type="entry name" value="P_loop_sacsin"/>
    <property type="match status" value="1"/>
</dbReference>
<dbReference type="Proteomes" id="UP000606396">
    <property type="component" value="Unassembled WGS sequence"/>
</dbReference>
<dbReference type="InterPro" id="IPR036890">
    <property type="entry name" value="HATPase_C_sf"/>
</dbReference>
<dbReference type="EMBL" id="JACJTC010000016">
    <property type="protein sequence ID" value="MBD2613870.1"/>
    <property type="molecule type" value="Genomic_DNA"/>
</dbReference>
<dbReference type="InterPro" id="IPR052972">
    <property type="entry name" value="Sacsin_chaperone_reg"/>
</dbReference>
<sequence>MALHHPLGDIRNLRNSLLKSYKVGFPILKELVQNAEDAGATCLDYGWIKGIPQSTHPLLKSPAIFMLDNGEFTDENAECIRYLLGGSSKSSQQDSIGKFGLGLKSIFHLCEAFFYIGPDLENSQYPRADIFNPWAGANNKDKYHQNWDEFSPQDREHIKNTLKPLLTKTDYQHKWFIIWIPLRQKNHQAENCEFKYIKDAQDAFFEKIPDFLTNIDTKKQLSLLPILLNKIKYIRYWEQDLLNPKFNIIVDENSQRRQIFSQVKPGSQIKGRISLNPANIVNFLGSEIIATNPGFDRIKQSDGFPEEFRRIKPHCAVIFSRLNTVLPDEEPSLTLRTAVFLPIGDDEKFKINSSSQQSYYLTLHGYFFVDSGRTGILGWDKQKLTVNNSREAGDDNRSVLEKVWNFYLYQIILSMILDNLFKFIREYNLLEPEISSICQALSNSQLFTEKNNCEKICHNQQLVLCVTPQGNKWELLHKDIKILPLPAVPPCDLFPYLQSSPHTLTLLTASNLRFDNTKFNHWDAEKIGNVLSSLSPIDILLNHTAINYLVAFLKKCCLDFIKNQNEINTIQTHLIKFLQKGMSQLQWNTISAESKRALQVLIHIIKNSEVIYIGTPENIYRFLLKIELSILLLPKQLFPNPANNQNIEQSLPYQDAEKILSNLCQEIDNLETQRHETTFLQPVIKEFLKLSKNHLLDILSKNPTWQCLIASNRQNQVTFYSYNDFKTFKQKFILLIKHKNDYIIDLLIQALENIQPILVDNEIANLLKSDKNISPEYCNSDICKHILSKTPVLSSQPANRKQLLNELLKEVN</sequence>
<dbReference type="InterPro" id="IPR058210">
    <property type="entry name" value="SACS/Nov_dom"/>
</dbReference>
<dbReference type="PANTHER" id="PTHR15600:SF42">
    <property type="entry name" value="SACSIN"/>
    <property type="match status" value="1"/>
</dbReference>
<dbReference type="PANTHER" id="PTHR15600">
    <property type="entry name" value="SACSIN"/>
    <property type="match status" value="1"/>
</dbReference>
<evidence type="ECO:0000313" key="3">
    <source>
        <dbReference type="Proteomes" id="UP000606396"/>
    </source>
</evidence>
<comment type="caution">
    <text evidence="2">The sequence shown here is derived from an EMBL/GenBank/DDBJ whole genome shotgun (WGS) entry which is preliminary data.</text>
</comment>
<keyword evidence="3" id="KW-1185">Reference proteome</keyword>
<name>A0ABR8HFB6_NOSPU</name>
<reference evidence="2 3" key="1">
    <citation type="journal article" date="2020" name="ISME J.">
        <title>Comparative genomics reveals insights into cyanobacterial evolution and habitat adaptation.</title>
        <authorList>
            <person name="Chen M.Y."/>
            <person name="Teng W.K."/>
            <person name="Zhao L."/>
            <person name="Hu C.X."/>
            <person name="Zhou Y.K."/>
            <person name="Han B.P."/>
            <person name="Song L.R."/>
            <person name="Shu W.S."/>
        </authorList>
    </citation>
    <scope>NUCLEOTIDE SEQUENCE [LARGE SCALE GENOMIC DNA]</scope>
    <source>
        <strain evidence="2 3">FACHB-252</strain>
    </source>
</reference>
<evidence type="ECO:0000313" key="2">
    <source>
        <dbReference type="EMBL" id="MBD2613870.1"/>
    </source>
</evidence>
<dbReference type="Pfam" id="PF25794">
    <property type="entry name" value="SACS"/>
    <property type="match status" value="1"/>
</dbReference>
<accession>A0ABR8HFB6</accession>
<organism evidence="2 3">
    <name type="scientific">Nostoc punctiforme FACHB-252</name>
    <dbReference type="NCBI Taxonomy" id="1357509"/>
    <lineage>
        <taxon>Bacteria</taxon>
        <taxon>Bacillati</taxon>
        <taxon>Cyanobacteriota</taxon>
        <taxon>Cyanophyceae</taxon>
        <taxon>Nostocales</taxon>
        <taxon>Nostocaceae</taxon>
        <taxon>Nostoc</taxon>
    </lineage>
</organism>
<dbReference type="RefSeq" id="WP_190951033.1">
    <property type="nucleotide sequence ID" value="NZ_JACJTC010000016.1"/>
</dbReference>
<evidence type="ECO:0000259" key="1">
    <source>
        <dbReference type="Pfam" id="PF25794"/>
    </source>
</evidence>
<feature type="domain" description="Sacsin/Nov" evidence="1">
    <location>
        <begin position="16"/>
        <end position="236"/>
    </location>
</feature>
<protein>
    <recommendedName>
        <fullName evidence="1">Sacsin/Nov domain-containing protein</fullName>
    </recommendedName>
</protein>
<proteinExistence type="predicted"/>
<dbReference type="SUPFAM" id="SSF55874">
    <property type="entry name" value="ATPase domain of HSP90 chaperone/DNA topoisomerase II/histidine kinase"/>
    <property type="match status" value="1"/>
</dbReference>